<keyword evidence="3" id="KW-1185">Reference proteome</keyword>
<dbReference type="EMBL" id="ACKU01000004">
    <property type="protein sequence ID" value="EER75670.1"/>
    <property type="molecule type" value="Genomic_DNA"/>
</dbReference>
<proteinExistence type="predicted"/>
<dbReference type="HOGENOM" id="CLU_2497065_0_0_9"/>
<dbReference type="AlphaFoldDB" id="C5R886"/>
<keyword evidence="1" id="KW-0732">Signal</keyword>
<dbReference type="RefSeq" id="WP_002829112.1">
    <property type="nucleotide sequence ID" value="NZ_GG697136.1"/>
</dbReference>
<evidence type="ECO:0000313" key="3">
    <source>
        <dbReference type="Proteomes" id="UP000004528"/>
    </source>
</evidence>
<organism evidence="2 3">
    <name type="scientific">Weissella paramesenteroides ATCC 33313</name>
    <dbReference type="NCBI Taxonomy" id="585506"/>
    <lineage>
        <taxon>Bacteria</taxon>
        <taxon>Bacillati</taxon>
        <taxon>Bacillota</taxon>
        <taxon>Bacilli</taxon>
        <taxon>Lactobacillales</taxon>
        <taxon>Lactobacillaceae</taxon>
        <taxon>Weissella</taxon>
    </lineage>
</organism>
<comment type="caution">
    <text evidence="2">The sequence shown here is derived from an EMBL/GenBank/DDBJ whole genome shotgun (WGS) entry which is preliminary data.</text>
</comment>
<dbReference type="Proteomes" id="UP000004528">
    <property type="component" value="Unassembled WGS sequence"/>
</dbReference>
<reference evidence="2 3" key="1">
    <citation type="submission" date="2009-04" db="EMBL/GenBank/DDBJ databases">
        <authorList>
            <person name="Qin X."/>
            <person name="Bachman B."/>
            <person name="Battles P."/>
            <person name="Bell A."/>
            <person name="Bess C."/>
            <person name="Bickham C."/>
            <person name="Chaboub L."/>
            <person name="Chen D."/>
            <person name="Coyle M."/>
            <person name="Deiros D.R."/>
            <person name="Dinh H."/>
            <person name="Forbes L."/>
            <person name="Fowler G."/>
            <person name="Francisco L."/>
            <person name="Fu Q."/>
            <person name="Gubbala S."/>
            <person name="Hale W."/>
            <person name="Han Y."/>
            <person name="Hemphill L."/>
            <person name="Highlander S.K."/>
            <person name="Hirani K."/>
            <person name="Hogues M."/>
            <person name="Jackson L."/>
            <person name="Jakkamsetti A."/>
            <person name="Javaid M."/>
            <person name="Jiang H."/>
            <person name="Korchina V."/>
            <person name="Kovar C."/>
            <person name="Lara F."/>
            <person name="Lee S."/>
            <person name="Mata R."/>
            <person name="Mathew T."/>
            <person name="Moen C."/>
            <person name="Morales K."/>
            <person name="Munidasa M."/>
            <person name="Nazareth L."/>
            <person name="Ngo R."/>
            <person name="Nguyen L."/>
            <person name="Okwuonu G."/>
            <person name="Ongeri F."/>
            <person name="Patil S."/>
            <person name="Petrosino J."/>
            <person name="Pham C."/>
            <person name="Pham P."/>
            <person name="Pu L.-L."/>
            <person name="Puazo M."/>
            <person name="Raj R."/>
            <person name="Reid J."/>
            <person name="Rouhana J."/>
            <person name="Saada N."/>
            <person name="Shang Y."/>
            <person name="Simmons D."/>
            <person name="Thornton R."/>
            <person name="Warren J."/>
            <person name="Weissenberger G."/>
            <person name="Zhang J."/>
            <person name="Zhang L."/>
            <person name="Zhou C."/>
            <person name="Zhu D."/>
            <person name="Muzny D."/>
            <person name="Worley K."/>
            <person name="Gibbs R."/>
        </authorList>
    </citation>
    <scope>NUCLEOTIDE SEQUENCE [LARGE SCALE GENOMIC DNA]</scope>
    <source>
        <strain evidence="2 3">ATCC 33313</strain>
    </source>
</reference>
<evidence type="ECO:0000313" key="2">
    <source>
        <dbReference type="EMBL" id="EER75670.1"/>
    </source>
</evidence>
<name>C5R886_WEIPA</name>
<feature type="chain" id="PRO_5002955272" evidence="1">
    <location>
        <begin position="25"/>
        <end position="86"/>
    </location>
</feature>
<dbReference type="STRING" id="585506.HMPREF0877_0181"/>
<sequence length="86" mass="9641">MKAQAIVLLAMTALGLTHTGTVHAPKRVNWYDHDKEIIVYNGSSEIVADLVKYDGAFYDYSKAGVTLSKPVSPEKYNNSEYKLQEF</sequence>
<gene>
    <name evidence="2" type="ORF">HMPREF0877_0181</name>
</gene>
<accession>C5R886</accession>
<protein>
    <submittedName>
        <fullName evidence="2">Uncharacterized protein</fullName>
    </submittedName>
</protein>
<feature type="signal peptide" evidence="1">
    <location>
        <begin position="1"/>
        <end position="24"/>
    </location>
</feature>
<evidence type="ECO:0000256" key="1">
    <source>
        <dbReference type="SAM" id="SignalP"/>
    </source>
</evidence>